<dbReference type="Proteomes" id="UP000548867">
    <property type="component" value="Unassembled WGS sequence"/>
</dbReference>
<comment type="caution">
    <text evidence="6">The sequence shown here is derived from an EMBL/GenBank/DDBJ whole genome shotgun (WGS) entry which is preliminary data.</text>
</comment>
<dbReference type="GO" id="GO:0016853">
    <property type="term" value="F:isomerase activity"/>
    <property type="evidence" value="ECO:0007669"/>
    <property type="project" value="UniProtKB-KW"/>
</dbReference>
<evidence type="ECO:0000256" key="2">
    <source>
        <dbReference type="ARBA" id="ARBA00022723"/>
    </source>
</evidence>
<dbReference type="Gene3D" id="2.60.120.10">
    <property type="entry name" value="Jelly Rolls"/>
    <property type="match status" value="1"/>
</dbReference>
<gene>
    <name evidence="6" type="ORF">GGR38_000771</name>
</gene>
<dbReference type="InterPro" id="IPR014710">
    <property type="entry name" value="RmlC-like_jellyroll"/>
</dbReference>
<keyword evidence="4" id="KW-0411">Iron-sulfur</keyword>
<keyword evidence="1" id="KW-0001">2Fe-2S</keyword>
<protein>
    <submittedName>
        <fullName evidence="6">Mannose-6-phosphate isomerase-like protein (Cupin superfamily)</fullName>
    </submittedName>
</protein>
<dbReference type="InterPro" id="IPR018967">
    <property type="entry name" value="FeS-contain_CDGSH-typ"/>
</dbReference>
<evidence type="ECO:0000259" key="5">
    <source>
        <dbReference type="SMART" id="SM00704"/>
    </source>
</evidence>
<dbReference type="SMART" id="SM00704">
    <property type="entry name" value="ZnF_CDGSH"/>
    <property type="match status" value="2"/>
</dbReference>
<dbReference type="EMBL" id="JACIDX010000002">
    <property type="protein sequence ID" value="MBB3953844.1"/>
    <property type="molecule type" value="Genomic_DNA"/>
</dbReference>
<evidence type="ECO:0000256" key="3">
    <source>
        <dbReference type="ARBA" id="ARBA00023004"/>
    </source>
</evidence>
<dbReference type="PANTHER" id="PTHR46491">
    <property type="entry name" value="CDGSH IRON SULFUR DOMAIN PROTEIN HOMOLOG"/>
    <property type="match status" value="1"/>
</dbReference>
<dbReference type="SUPFAM" id="SSF51182">
    <property type="entry name" value="RmlC-like cupins"/>
    <property type="match status" value="2"/>
</dbReference>
<evidence type="ECO:0000313" key="7">
    <source>
        <dbReference type="Proteomes" id="UP000548867"/>
    </source>
</evidence>
<accession>A0A7W6G4N3</accession>
<keyword evidence="2" id="KW-0479">Metal-binding</keyword>
<dbReference type="InterPro" id="IPR042216">
    <property type="entry name" value="MitoNEET_CISD"/>
</dbReference>
<keyword evidence="3" id="KW-0408">Iron</keyword>
<feature type="domain" description="Iron-binding zinc finger CDGSH type" evidence="5">
    <location>
        <begin position="59"/>
        <end position="94"/>
    </location>
</feature>
<feature type="domain" description="Iron-binding zinc finger CDGSH type" evidence="5">
    <location>
        <begin position="20"/>
        <end position="58"/>
    </location>
</feature>
<dbReference type="InterPro" id="IPR052950">
    <property type="entry name" value="CISD"/>
</dbReference>
<sequence length="354" mass="38866">MTECKAADTCSARKAHIASRKPYYRELRAGQKIKWCACGLSKRQPFCDSVSHEGTGFEPIEYVAKEAEEVLLCGCKQTKTGPFCDGEHSNLPGGYKDEEEPQNTTLVEADADGFARLNTPCYVVSPPAMSDAYALARLVAPETGAQFQSQFYLTLPAGSSPVLASDVGDVVLWVRHGAGVVEIEGRSFPFDGSCGVYIRRGEGFRLTASSPLAVYVSECPGGNNLSERAEMGANFDEAWPERIAKIDEDARQAMGPRYFQVLLDDRHGLRNTAQFIGHIPRSKAEMHRHLYEEALIIISGTGVIWNDDFRAPVKAGDVIFFPRKIRHSLQCTCDEGLDVLGLIHPGTNPGINYE</sequence>
<dbReference type="PANTHER" id="PTHR46491:SF3">
    <property type="entry name" value="CDGSH IRON-SULFUR DOMAIN-CONTAINING PROTEIN 3, MITOCHONDRIAL"/>
    <property type="match status" value="1"/>
</dbReference>
<dbReference type="AlphaFoldDB" id="A0A7W6G4N3"/>
<evidence type="ECO:0000313" key="6">
    <source>
        <dbReference type="EMBL" id="MBB3953844.1"/>
    </source>
</evidence>
<name>A0A7W6G4N3_9SPHN</name>
<evidence type="ECO:0000256" key="4">
    <source>
        <dbReference type="ARBA" id="ARBA00023014"/>
    </source>
</evidence>
<evidence type="ECO:0000256" key="1">
    <source>
        <dbReference type="ARBA" id="ARBA00022714"/>
    </source>
</evidence>
<dbReference type="GO" id="GO:0005737">
    <property type="term" value="C:cytoplasm"/>
    <property type="evidence" value="ECO:0007669"/>
    <property type="project" value="UniProtKB-ARBA"/>
</dbReference>
<organism evidence="6 7">
    <name type="scientific">Novosphingobium sediminicola</name>
    <dbReference type="NCBI Taxonomy" id="563162"/>
    <lineage>
        <taxon>Bacteria</taxon>
        <taxon>Pseudomonadati</taxon>
        <taxon>Pseudomonadota</taxon>
        <taxon>Alphaproteobacteria</taxon>
        <taxon>Sphingomonadales</taxon>
        <taxon>Sphingomonadaceae</taxon>
        <taxon>Novosphingobium</taxon>
    </lineage>
</organism>
<dbReference type="GO" id="GO:0046872">
    <property type="term" value="F:metal ion binding"/>
    <property type="evidence" value="ECO:0007669"/>
    <property type="project" value="UniProtKB-KW"/>
</dbReference>
<reference evidence="6 7" key="1">
    <citation type="submission" date="2020-08" db="EMBL/GenBank/DDBJ databases">
        <title>Genomic Encyclopedia of Type Strains, Phase IV (KMG-IV): sequencing the most valuable type-strain genomes for metagenomic binning, comparative biology and taxonomic classification.</title>
        <authorList>
            <person name="Goeker M."/>
        </authorList>
    </citation>
    <scope>NUCLEOTIDE SEQUENCE [LARGE SCALE GENOMIC DNA]</scope>
    <source>
        <strain evidence="6 7">DSM 27057</strain>
    </source>
</reference>
<proteinExistence type="predicted"/>
<keyword evidence="6" id="KW-0413">Isomerase</keyword>
<keyword evidence="7" id="KW-1185">Reference proteome</keyword>
<dbReference type="InterPro" id="IPR011051">
    <property type="entry name" value="RmlC_Cupin_sf"/>
</dbReference>
<dbReference type="InterPro" id="IPR013096">
    <property type="entry name" value="Cupin_2"/>
</dbReference>
<dbReference type="Pfam" id="PF07883">
    <property type="entry name" value="Cupin_2"/>
    <property type="match status" value="1"/>
</dbReference>
<dbReference type="GO" id="GO:0051537">
    <property type="term" value="F:2 iron, 2 sulfur cluster binding"/>
    <property type="evidence" value="ECO:0007669"/>
    <property type="project" value="UniProtKB-KW"/>
</dbReference>
<dbReference type="Gene3D" id="3.40.5.90">
    <property type="entry name" value="CDGSH iron-sulfur domain, mitoNEET-type"/>
    <property type="match status" value="2"/>
</dbReference>
<dbReference type="RefSeq" id="WP_183622811.1">
    <property type="nucleotide sequence ID" value="NZ_JACIDX010000002.1"/>
</dbReference>